<feature type="compositionally biased region" description="Basic and acidic residues" evidence="1">
    <location>
        <begin position="950"/>
        <end position="975"/>
    </location>
</feature>
<sequence length="992" mass="112101">MKKTLLLTVLLLATIVVNAQDRFIRGTVVDRDTQEPMMQTTVQLLKTDSTYVGGAITDEKGLFRITAPAAGKYLLKISNVGYQTTVKRVEISHAKDLDMGKIVVGADAVMLKGAVVTAQAQKVVLKEDTFVYNSAAFRTPEGSTIEELVKRLPGAEVDDNGTIKINGKEVKKILVDGKEFMVGDTKTALKNLPTSIVDKIKAYDERSDLSRVTGIDDGEEQTVLDFGIKPGMNKGVFSNIDLAAGTHDRYAERMMGAWFNDKQRLMLFAQANNTNDRGFPGGGGRGHFGAGRQGLNASKMVGANYNYEEKNRLKVDASLRWNHSDGDAYSTTSAEKFVSRVGAFSNSVRQNYTRSNSWDGRMRLEWQPDTLTDIMFRPSFTWSTGDGRAHRFSASYNDNPYLYVTAPLTAESIAKLAADSLIMNTQDNNSISYNSSNSLRGMLQYNRRLGSGGRNFTLRVDGSYGKTDVRSLSTNAVHLYMVRNALGLDSTYQTNRYSLTPTRNYSYSAQATYSEPLWRATFLQLSYKFTYNYSKSDRDTYDFSNLGEGFFSGLTPAYRGWDSYLSRLPHPLDYYLDNDLSRYSEYRNYIHELQLMLRLVRKKYNLNAGIMVQPQESKYLQDYQGIHVDTTRTVTNFSPTFDFRYRFSKVSNLRINYRGTTSQPSMSQLLDITDDSDPLNVSKGNPGLKPSFTNRFRLFYNNYMERRQQAIMTFVNFSTTRNSIADKVTYDETTGGRTTRPENINGNWDTNGAFMFNTAIDSAGYWNVNTFTNVNFNNYVGYLSLNRLSDSQRNRTRTLMLGERLAGGYRNEWLEVELDGSFNYTHARNQLQSQSDLDTWQFAYGATLNLSLPWGMRLSTDMHQNSRRGYSDASMNTNELVWNAQLSQGLLKGNALTLSLQLFDILHRQSNFSRTINAIQRADTEYNSINSYAMFHAIYRLNLFGGKEAREQMRRPGDGRRPDFGRPEFRGDHGRFGGGRRPGGGGFGGPMM</sequence>
<dbReference type="InterPro" id="IPR008969">
    <property type="entry name" value="CarboxyPept-like_regulatory"/>
</dbReference>
<organism evidence="4 5">
    <name type="scientific">Segatella buccae</name>
    <dbReference type="NCBI Taxonomy" id="28126"/>
    <lineage>
        <taxon>Bacteria</taxon>
        <taxon>Pseudomonadati</taxon>
        <taxon>Bacteroidota</taxon>
        <taxon>Bacteroidia</taxon>
        <taxon>Bacteroidales</taxon>
        <taxon>Prevotellaceae</taxon>
        <taxon>Segatella</taxon>
    </lineage>
</organism>
<evidence type="ECO:0000256" key="2">
    <source>
        <dbReference type="SAM" id="SignalP"/>
    </source>
</evidence>
<feature type="domain" description="Outer membrane protein beta-barrel" evidence="3">
    <location>
        <begin position="574"/>
        <end position="783"/>
    </location>
</feature>
<feature type="region of interest" description="Disordered" evidence="1">
    <location>
        <begin position="950"/>
        <end position="992"/>
    </location>
</feature>
<evidence type="ECO:0000259" key="3">
    <source>
        <dbReference type="Pfam" id="PF14905"/>
    </source>
</evidence>
<keyword evidence="2" id="KW-0732">Signal</keyword>
<gene>
    <name evidence="4" type="ORF">NCTC13063_00236</name>
</gene>
<dbReference type="EMBL" id="UGTJ01000001">
    <property type="protein sequence ID" value="SUB78984.1"/>
    <property type="molecule type" value="Genomic_DNA"/>
</dbReference>
<feature type="signal peptide" evidence="2">
    <location>
        <begin position="1"/>
        <end position="19"/>
    </location>
</feature>
<evidence type="ECO:0000313" key="5">
    <source>
        <dbReference type="Proteomes" id="UP000255283"/>
    </source>
</evidence>
<reference evidence="4 5" key="1">
    <citation type="submission" date="2018-06" db="EMBL/GenBank/DDBJ databases">
        <authorList>
            <consortium name="Pathogen Informatics"/>
            <person name="Doyle S."/>
        </authorList>
    </citation>
    <scope>NUCLEOTIDE SEQUENCE [LARGE SCALE GENOMIC DNA]</scope>
    <source>
        <strain evidence="4 5">NCTC13063</strain>
    </source>
</reference>
<comment type="caution">
    <text evidence="4">The sequence shown here is derived from an EMBL/GenBank/DDBJ whole genome shotgun (WGS) entry which is preliminary data.</text>
</comment>
<dbReference type="SUPFAM" id="SSF56935">
    <property type="entry name" value="Porins"/>
    <property type="match status" value="1"/>
</dbReference>
<dbReference type="SUPFAM" id="SSF49464">
    <property type="entry name" value="Carboxypeptidase regulatory domain-like"/>
    <property type="match status" value="1"/>
</dbReference>
<dbReference type="Pfam" id="PF14905">
    <property type="entry name" value="OMP_b-brl_3"/>
    <property type="match status" value="1"/>
</dbReference>
<name>A0AAQ1UH51_9BACT</name>
<proteinExistence type="predicted"/>
<accession>A0AAQ1UH51</accession>
<dbReference type="RefSeq" id="WP_115153026.1">
    <property type="nucleotide sequence ID" value="NZ_DBFWLE010000020.1"/>
</dbReference>
<evidence type="ECO:0000313" key="4">
    <source>
        <dbReference type="EMBL" id="SUB78984.1"/>
    </source>
</evidence>
<dbReference type="AlphaFoldDB" id="A0AAQ1UH51"/>
<dbReference type="Proteomes" id="UP000255283">
    <property type="component" value="Unassembled WGS sequence"/>
</dbReference>
<evidence type="ECO:0000256" key="1">
    <source>
        <dbReference type="SAM" id="MobiDB-lite"/>
    </source>
</evidence>
<feature type="chain" id="PRO_5042968970" description="Outer membrane protein beta-barrel domain-containing protein" evidence="2">
    <location>
        <begin position="20"/>
        <end position="992"/>
    </location>
</feature>
<dbReference type="InterPro" id="IPR041700">
    <property type="entry name" value="OMP_b-brl_3"/>
</dbReference>
<protein>
    <recommendedName>
        <fullName evidence="3">Outer membrane protein beta-barrel domain-containing protein</fullName>
    </recommendedName>
</protein>
<dbReference type="Gene3D" id="2.60.40.1120">
    <property type="entry name" value="Carboxypeptidase-like, regulatory domain"/>
    <property type="match status" value="1"/>
</dbReference>
<dbReference type="Pfam" id="PF13620">
    <property type="entry name" value="CarboxypepD_reg"/>
    <property type="match status" value="1"/>
</dbReference>
<feature type="compositionally biased region" description="Gly residues" evidence="1">
    <location>
        <begin position="976"/>
        <end position="992"/>
    </location>
</feature>